<dbReference type="Pfam" id="PF04366">
    <property type="entry name" value="Ysc84"/>
    <property type="match status" value="1"/>
</dbReference>
<dbReference type="PANTHER" id="PTHR15629:SF8">
    <property type="entry name" value="DUF500 DOMAIN PROTEIN (AFU_ORTHOLOGUE AFUA_5G07310)"/>
    <property type="match status" value="1"/>
</dbReference>
<comment type="caution">
    <text evidence="3">The sequence shown here is derived from an EMBL/GenBank/DDBJ whole genome shotgun (WGS) entry which is preliminary data.</text>
</comment>
<reference evidence="3 4" key="1">
    <citation type="submission" date="2023-01" db="EMBL/GenBank/DDBJ databases">
        <title>Analysis of 21 Apiospora genomes using comparative genomics revels a genus with tremendous synthesis potential of carbohydrate active enzymes and secondary metabolites.</title>
        <authorList>
            <person name="Sorensen T."/>
        </authorList>
    </citation>
    <scope>NUCLEOTIDE SEQUENCE [LARGE SCALE GENOMIC DNA]</scope>
    <source>
        <strain evidence="3 4">CBS 33761</strain>
    </source>
</reference>
<evidence type="ECO:0000313" key="4">
    <source>
        <dbReference type="Proteomes" id="UP001444661"/>
    </source>
</evidence>
<organism evidence="3 4">
    <name type="scientific">Apiospora rasikravindrae</name>
    <dbReference type="NCBI Taxonomy" id="990691"/>
    <lineage>
        <taxon>Eukaryota</taxon>
        <taxon>Fungi</taxon>
        <taxon>Dikarya</taxon>
        <taxon>Ascomycota</taxon>
        <taxon>Pezizomycotina</taxon>
        <taxon>Sordariomycetes</taxon>
        <taxon>Xylariomycetidae</taxon>
        <taxon>Amphisphaeriales</taxon>
        <taxon>Apiosporaceae</taxon>
        <taxon>Apiospora</taxon>
    </lineage>
</organism>
<evidence type="ECO:0000259" key="2">
    <source>
        <dbReference type="Pfam" id="PF04366"/>
    </source>
</evidence>
<dbReference type="InterPro" id="IPR007461">
    <property type="entry name" value="Ysc84_actin-binding"/>
</dbReference>
<accession>A0ABR1T0G5</accession>
<dbReference type="Proteomes" id="UP001444661">
    <property type="component" value="Unassembled WGS sequence"/>
</dbReference>
<feature type="region of interest" description="Disordered" evidence="1">
    <location>
        <begin position="11"/>
        <end position="117"/>
    </location>
</feature>
<evidence type="ECO:0000256" key="1">
    <source>
        <dbReference type="SAM" id="MobiDB-lite"/>
    </source>
</evidence>
<name>A0ABR1T0G5_9PEZI</name>
<proteinExistence type="predicted"/>
<dbReference type="InterPro" id="IPR051702">
    <property type="entry name" value="SH3_domain_YSC84-like"/>
</dbReference>
<feature type="compositionally biased region" description="Basic and acidic residues" evidence="1">
    <location>
        <begin position="28"/>
        <end position="52"/>
    </location>
</feature>
<dbReference type="EMBL" id="JAQQWK010000006">
    <property type="protein sequence ID" value="KAK8040064.1"/>
    <property type="molecule type" value="Genomic_DNA"/>
</dbReference>
<protein>
    <recommendedName>
        <fullName evidence="2">Ysc84 actin-binding domain-containing protein</fullName>
    </recommendedName>
</protein>
<gene>
    <name evidence="3" type="ORF">PG993_008475</name>
</gene>
<sequence length="572" mass="59573">MVRFLALAGMATSRSGGGHSTHGQYDGPDQKSHLQQEHQPRPPARHYSDDNSNHGSNKLTHSPPTDMPATTLSKRGKRNTFGKPDDDADDYSNKADDPTRPQYHLPQQTPGSPTASMRTEDRDYMMMQGHDAPPSYEDSMATHQRNAHDPANTAITIANGDDDDNNDTIGDGMRRFARVAALGAAAALALGARPTAAAAGTGTALYAVAASRIATNTVAHHGAAAAVTSADASGLDGVATKKCNRRSTLTFRCCGDRSCPGDQGPPPPSPRILAPSLTAPPMPIGRPKTSSGNSVQQWSQKLNSTAAMDKECVKARKILQSFLGGGAEDPKPTPNRNGKPTVQIPDAVLQQAHGLVIYTVIRAGLNLSGSRGSGVVLARLPSRDGADGSSSRSIASSVTSWGSFRRWSGPSAFSVYGAGATLIGGFDVSESVCVLNSEEAVRAFYASTTSRGAELGNYQRNSGSVGGLAVAAGPTTVNNGGGTGGDMLPELSGEDAAPPPMWIYTKTRGLYIGGSVDGTVFSEKRDVNESFYDEPGITPDRILTGDVRSEFKGAAGAVLGGISALGFGEMFA</sequence>
<feature type="domain" description="Ysc84 actin-binding" evidence="2">
    <location>
        <begin position="417"/>
        <end position="549"/>
    </location>
</feature>
<feature type="compositionally biased region" description="Polar residues" evidence="1">
    <location>
        <begin position="105"/>
        <end position="117"/>
    </location>
</feature>
<feature type="compositionally biased region" description="Polar residues" evidence="1">
    <location>
        <begin position="53"/>
        <end position="73"/>
    </location>
</feature>
<evidence type="ECO:0000313" key="3">
    <source>
        <dbReference type="EMBL" id="KAK8040064.1"/>
    </source>
</evidence>
<keyword evidence="4" id="KW-1185">Reference proteome</keyword>
<dbReference type="PANTHER" id="PTHR15629">
    <property type="entry name" value="SH3YL1 PROTEIN"/>
    <property type="match status" value="1"/>
</dbReference>